<dbReference type="Pfam" id="PF02104">
    <property type="entry name" value="SURF1"/>
    <property type="match status" value="1"/>
</dbReference>
<gene>
    <name evidence="3" type="ORF">ACFSUQ_03885</name>
</gene>
<dbReference type="EMBL" id="JBHUNF010000002">
    <property type="protein sequence ID" value="MFD2674437.1"/>
    <property type="molecule type" value="Genomic_DNA"/>
</dbReference>
<feature type="compositionally biased region" description="Low complexity" evidence="2">
    <location>
        <begin position="289"/>
        <end position="298"/>
    </location>
</feature>
<comment type="subcellular location">
    <subcellularLocation>
        <location evidence="1">Cell membrane</location>
        <topology evidence="1">Multi-pass membrane protein</topology>
    </subcellularLocation>
</comment>
<dbReference type="PROSITE" id="PS50895">
    <property type="entry name" value="SURF1"/>
    <property type="match status" value="1"/>
</dbReference>
<dbReference type="InterPro" id="IPR002994">
    <property type="entry name" value="Surf1/Shy1"/>
</dbReference>
<keyword evidence="1" id="KW-1003">Cell membrane</keyword>
<dbReference type="RefSeq" id="WP_066056652.1">
    <property type="nucleotide sequence ID" value="NZ_JBHUNF010000002.1"/>
</dbReference>
<keyword evidence="1" id="KW-0812">Transmembrane</keyword>
<keyword evidence="1" id="KW-0472">Membrane</keyword>
<dbReference type="Proteomes" id="UP001597453">
    <property type="component" value="Unassembled WGS sequence"/>
</dbReference>
<sequence length="308" mass="33281">MLKTACKPKWLAILLLALAVISAFVWLSKWQLDSAFNSATAAADESAYKTRVPLGDLVEPSKGLVEESAARPASVTGHLVAGDYAIVDGRIQDGETGVWVVGHFAVTNDGVQDFADAPGIPLAIGWAPDDATANQAIEALDARGDASAALDVKVEAGQSPESARNETDPQRILSMAPGQLINTWQTPAPAYYSAWLLHESGLELPEGLQTIHAVDIDTSTQIDLLNIFYAIEWIVFAVMALYVWFRLVRDDYLNDQHERSDAVVAEQVRRELLRELARDRKLGTGGGASAADAATSDTATDRDHEENE</sequence>
<comment type="similarity">
    <text evidence="1">Belongs to the SURF1 family.</text>
</comment>
<keyword evidence="1" id="KW-1133">Transmembrane helix</keyword>
<comment type="caution">
    <text evidence="3">The sequence shown here is derived from an EMBL/GenBank/DDBJ whole genome shotgun (WGS) entry which is preliminary data.</text>
</comment>
<accession>A0ABW5RHQ5</accession>
<name>A0ABW5RHQ5_9MICO</name>
<feature type="transmembrane region" description="Helical" evidence="1">
    <location>
        <begin position="227"/>
        <end position="245"/>
    </location>
</feature>
<feature type="compositionally biased region" description="Basic and acidic residues" evidence="2">
    <location>
        <begin position="299"/>
        <end position="308"/>
    </location>
</feature>
<reference evidence="4" key="1">
    <citation type="journal article" date="2019" name="Int. J. Syst. Evol. Microbiol.">
        <title>The Global Catalogue of Microorganisms (GCM) 10K type strain sequencing project: providing services to taxonomists for standard genome sequencing and annotation.</title>
        <authorList>
            <consortium name="The Broad Institute Genomics Platform"/>
            <consortium name="The Broad Institute Genome Sequencing Center for Infectious Disease"/>
            <person name="Wu L."/>
            <person name="Ma J."/>
        </authorList>
    </citation>
    <scope>NUCLEOTIDE SEQUENCE [LARGE SCALE GENOMIC DNA]</scope>
    <source>
        <strain evidence="4">TISTR 1511</strain>
    </source>
</reference>
<evidence type="ECO:0000313" key="3">
    <source>
        <dbReference type="EMBL" id="MFD2674437.1"/>
    </source>
</evidence>
<keyword evidence="4" id="KW-1185">Reference proteome</keyword>
<evidence type="ECO:0000256" key="2">
    <source>
        <dbReference type="SAM" id="MobiDB-lite"/>
    </source>
</evidence>
<proteinExistence type="inferred from homology"/>
<protein>
    <recommendedName>
        <fullName evidence="1">SURF1-like protein</fullName>
    </recommendedName>
</protein>
<evidence type="ECO:0000256" key="1">
    <source>
        <dbReference type="RuleBase" id="RU363076"/>
    </source>
</evidence>
<evidence type="ECO:0000313" key="4">
    <source>
        <dbReference type="Proteomes" id="UP001597453"/>
    </source>
</evidence>
<comment type="caution">
    <text evidence="1">Lacks conserved residue(s) required for the propagation of feature annotation.</text>
</comment>
<organism evidence="3 4">
    <name type="scientific">Gulosibacter bifidus</name>
    <dbReference type="NCBI Taxonomy" id="272239"/>
    <lineage>
        <taxon>Bacteria</taxon>
        <taxon>Bacillati</taxon>
        <taxon>Actinomycetota</taxon>
        <taxon>Actinomycetes</taxon>
        <taxon>Micrococcales</taxon>
        <taxon>Microbacteriaceae</taxon>
        <taxon>Gulosibacter</taxon>
    </lineage>
</organism>
<feature type="region of interest" description="Disordered" evidence="2">
    <location>
        <begin position="282"/>
        <end position="308"/>
    </location>
</feature>